<dbReference type="GO" id="GO:0015031">
    <property type="term" value="P:protein transport"/>
    <property type="evidence" value="ECO:0007669"/>
    <property type="project" value="UniProtKB-KW"/>
</dbReference>
<keyword evidence="2 4" id="KW-0813">Transport</keyword>
<proteinExistence type="inferred from homology"/>
<organism evidence="6 7">
    <name type="scientific">Hymenoscyphus albidus</name>
    <dbReference type="NCBI Taxonomy" id="595503"/>
    <lineage>
        <taxon>Eukaryota</taxon>
        <taxon>Fungi</taxon>
        <taxon>Dikarya</taxon>
        <taxon>Ascomycota</taxon>
        <taxon>Pezizomycotina</taxon>
        <taxon>Leotiomycetes</taxon>
        <taxon>Helotiales</taxon>
        <taxon>Helotiaceae</taxon>
        <taxon>Hymenoscyphus</taxon>
    </lineage>
</organism>
<dbReference type="Pfam" id="PF03081">
    <property type="entry name" value="Exo70_C"/>
    <property type="match status" value="1"/>
</dbReference>
<dbReference type="GO" id="GO:0006887">
    <property type="term" value="P:exocytosis"/>
    <property type="evidence" value="ECO:0007669"/>
    <property type="project" value="UniProtKB-KW"/>
</dbReference>
<dbReference type="OrthoDB" id="1922221at2759"/>
<evidence type="ECO:0000256" key="2">
    <source>
        <dbReference type="ARBA" id="ARBA00022448"/>
    </source>
</evidence>
<dbReference type="GO" id="GO:0000145">
    <property type="term" value="C:exocyst"/>
    <property type="evidence" value="ECO:0007669"/>
    <property type="project" value="InterPro"/>
</dbReference>
<dbReference type="PANTHER" id="PTHR12542:SF41">
    <property type="entry name" value="EXOCYST COMPLEX COMPONENT 7"/>
    <property type="match status" value="1"/>
</dbReference>
<dbReference type="Proteomes" id="UP000701801">
    <property type="component" value="Unassembled WGS sequence"/>
</dbReference>
<reference evidence="6" key="1">
    <citation type="submission" date="2021-07" db="EMBL/GenBank/DDBJ databases">
        <authorList>
            <person name="Durling M."/>
        </authorList>
    </citation>
    <scope>NUCLEOTIDE SEQUENCE</scope>
</reference>
<comment type="similarity">
    <text evidence="1 4">Belongs to the EXO70 family.</text>
</comment>
<dbReference type="AlphaFoldDB" id="A0A9N9M3P6"/>
<feature type="domain" description="Exocyst complex subunit Exo70 C-terminal" evidence="5">
    <location>
        <begin position="279"/>
        <end position="662"/>
    </location>
</feature>
<dbReference type="PANTHER" id="PTHR12542">
    <property type="entry name" value="EXOCYST COMPLEX PROTEIN EXO70"/>
    <property type="match status" value="1"/>
</dbReference>
<keyword evidence="4" id="KW-0653">Protein transport</keyword>
<evidence type="ECO:0000256" key="3">
    <source>
        <dbReference type="ARBA" id="ARBA00022483"/>
    </source>
</evidence>
<evidence type="ECO:0000313" key="7">
    <source>
        <dbReference type="Proteomes" id="UP000701801"/>
    </source>
</evidence>
<comment type="caution">
    <text evidence="6">The sequence shown here is derived from an EMBL/GenBank/DDBJ whole genome shotgun (WGS) entry which is preliminary data.</text>
</comment>
<sequence>MTPTVRVRATSTPPGVESLYELRSEWSVWRINQKMAISLGSRQAADEEARAEVEVLNSRLEKTSQLTKKIQASLARLESSGKSVQDAVGPLYGNTQKLQVLGTNIDQVLSAIDRIRQPSDIKSNEEEIIRKGPDKVGLSTFLSSVKRVNQAFSQMQQTNLRSNQQAAADLSRLLKAGNAQLEGHFQSLLQEDSMEVEPLHYITKDKPFPTLSQDKTTRLGLISSYIASTARQSRGDSPIAQAYANVRGPYLSNTLQNLASASVNTAKKKTPDAVYRQGTNGMATYAKGMEGAFLAEYDNICALFSREEWGRVFNLTCQGAISELARTIRELNAHIKNNLTTDCFLSYEIVEVISSLSQDLETRTGELRPSFSAALKPMRETAKSSLGELLEDTRRRVNALPGIPPDGAALQLTSETMIRLQNMVEFLRPISSIMISLGDGGWRSNVSPNQSSDHIPSLSSFDVGADGKQLFAKYGIDTIDQLLNCLDAKAKTLVKGKPVLGIFLANNATIVDRMVRLSDLQPLLANRMAIIESHRSKALKLYTSAWREPSTYLLDVQYTNRGTRPPSGSANAIDSAAILKGLSSKDKDSVKEKFRLFNASFDDLVQKHKALSMEREVREVTGREVQQMIEPLYCRFWDRYHEVDKGRGKYVKYDKATISAVFLSLS</sequence>
<evidence type="ECO:0000256" key="1">
    <source>
        <dbReference type="ARBA" id="ARBA00006756"/>
    </source>
</evidence>
<dbReference type="Pfam" id="PF20669">
    <property type="entry name" value="Exo70_N"/>
    <property type="match status" value="1"/>
</dbReference>
<evidence type="ECO:0000256" key="4">
    <source>
        <dbReference type="RuleBase" id="RU365026"/>
    </source>
</evidence>
<dbReference type="InterPro" id="IPR046364">
    <property type="entry name" value="Exo70_C"/>
</dbReference>
<dbReference type="GO" id="GO:0005935">
    <property type="term" value="C:cellular bud neck"/>
    <property type="evidence" value="ECO:0007669"/>
    <property type="project" value="UniProtKB-SubCell"/>
</dbReference>
<dbReference type="Gene3D" id="1.20.1280.170">
    <property type="entry name" value="Exocyst complex component Exo70"/>
    <property type="match status" value="1"/>
</dbReference>
<dbReference type="InterPro" id="IPR004140">
    <property type="entry name" value="Exo70"/>
</dbReference>
<comment type="function">
    <text evidence="4">Involved in the secretory pathway as part of the exocyst complex which tethers secretory vesicles to the sites of exocytosis. Also plays a role in the assembly of the exocyst.</text>
</comment>
<keyword evidence="3 4" id="KW-0268">Exocytosis</keyword>
<keyword evidence="7" id="KW-1185">Reference proteome</keyword>
<evidence type="ECO:0000313" key="6">
    <source>
        <dbReference type="EMBL" id="CAG8982476.1"/>
    </source>
</evidence>
<dbReference type="SUPFAM" id="SSF74788">
    <property type="entry name" value="Cullin repeat-like"/>
    <property type="match status" value="1"/>
</dbReference>
<dbReference type="InterPro" id="IPR016159">
    <property type="entry name" value="Cullin_repeat-like_dom_sf"/>
</dbReference>
<comment type="subcellular location">
    <subcellularLocation>
        <location evidence="4">Bud</location>
    </subcellularLocation>
    <subcellularLocation>
        <location evidence="4">Bud neck</location>
    </subcellularLocation>
</comment>
<gene>
    <name evidence="6" type="ORF">HYALB_00002255</name>
</gene>
<dbReference type="GO" id="GO:0005546">
    <property type="term" value="F:phosphatidylinositol-4,5-bisphosphate binding"/>
    <property type="evidence" value="ECO:0007669"/>
    <property type="project" value="InterPro"/>
</dbReference>
<protein>
    <recommendedName>
        <fullName evidence="4">Exocyst complex protein EXO70</fullName>
    </recommendedName>
</protein>
<dbReference type="EMBL" id="CAJVRM010000640">
    <property type="protein sequence ID" value="CAG8982476.1"/>
    <property type="molecule type" value="Genomic_DNA"/>
</dbReference>
<accession>A0A9N9M3P6</accession>
<name>A0A9N9M3P6_9HELO</name>
<evidence type="ECO:0000259" key="5">
    <source>
        <dbReference type="Pfam" id="PF03081"/>
    </source>
</evidence>